<dbReference type="EMBL" id="ML737174">
    <property type="protein sequence ID" value="KAE8337894.1"/>
    <property type="molecule type" value="Genomic_DNA"/>
</dbReference>
<dbReference type="InterPro" id="IPR056009">
    <property type="entry name" value="DUF7587"/>
</dbReference>
<protein>
    <recommendedName>
        <fullName evidence="2">DUF7587 domain-containing protein</fullName>
    </recommendedName>
</protein>
<accession>A0A5N6XXL4</accession>
<proteinExistence type="predicted"/>
<evidence type="ECO:0000256" key="1">
    <source>
        <dbReference type="SAM" id="MobiDB-lite"/>
    </source>
</evidence>
<gene>
    <name evidence="3" type="ORF">BDV24DRAFT_166881</name>
</gene>
<reference evidence="3" key="1">
    <citation type="submission" date="2019-04" db="EMBL/GenBank/DDBJ databases">
        <title>Friends and foes A comparative genomics study of 23 Aspergillus species from section Flavi.</title>
        <authorList>
            <consortium name="DOE Joint Genome Institute"/>
            <person name="Kjaerbolling I."/>
            <person name="Vesth T."/>
            <person name="Frisvad J.C."/>
            <person name="Nybo J.L."/>
            <person name="Theobald S."/>
            <person name="Kildgaard S."/>
            <person name="Isbrandt T."/>
            <person name="Kuo A."/>
            <person name="Sato A."/>
            <person name="Lyhne E.K."/>
            <person name="Kogle M.E."/>
            <person name="Wiebenga A."/>
            <person name="Kun R.S."/>
            <person name="Lubbers R.J."/>
            <person name="Makela M.R."/>
            <person name="Barry K."/>
            <person name="Chovatia M."/>
            <person name="Clum A."/>
            <person name="Daum C."/>
            <person name="Haridas S."/>
            <person name="He G."/>
            <person name="LaButti K."/>
            <person name="Lipzen A."/>
            <person name="Mondo S."/>
            <person name="Riley R."/>
            <person name="Salamov A."/>
            <person name="Simmons B.A."/>
            <person name="Magnuson J.K."/>
            <person name="Henrissat B."/>
            <person name="Mortensen U.H."/>
            <person name="Larsen T.O."/>
            <person name="Devries R.P."/>
            <person name="Grigoriev I.V."/>
            <person name="Machida M."/>
            <person name="Baker S.E."/>
            <person name="Andersen M.R."/>
        </authorList>
    </citation>
    <scope>NUCLEOTIDE SEQUENCE</scope>
    <source>
        <strain evidence="3">CBS 117612</strain>
    </source>
</reference>
<feature type="region of interest" description="Disordered" evidence="1">
    <location>
        <begin position="1"/>
        <end position="20"/>
    </location>
</feature>
<dbReference type="AlphaFoldDB" id="A0A5N6XXL4"/>
<organism evidence="3">
    <name type="scientific">Aspergillus arachidicola</name>
    <dbReference type="NCBI Taxonomy" id="656916"/>
    <lineage>
        <taxon>Eukaryota</taxon>
        <taxon>Fungi</taxon>
        <taxon>Dikarya</taxon>
        <taxon>Ascomycota</taxon>
        <taxon>Pezizomycotina</taxon>
        <taxon>Eurotiomycetes</taxon>
        <taxon>Eurotiomycetidae</taxon>
        <taxon>Eurotiales</taxon>
        <taxon>Aspergillaceae</taxon>
        <taxon>Aspergillus</taxon>
        <taxon>Aspergillus subgen. Circumdati</taxon>
    </lineage>
</organism>
<dbReference type="OrthoDB" id="4152607at2759"/>
<sequence>MENLTETLANTHLSGPPEQSEQLLFRPQVGSGLLPTALDNVPRYLFRVVSPKSVGTTNETWVHSESVSQNQGFSMEDVFSNLNSEKRTTIARTLNLHLRWWRKDGTWDNFVSWTSSLLFAIQYIYYRHLNPDDRSSLQQIKLYAVDTTQFPKGTFLCDLDLIETFWESDDHPSRNNLKSLRKLRNKTQNYFGEYLSQGSLKIEGKCEVIYAQSLFENDRLRRLQPHFLELQNLPFNKGRPIWPQEVLRLRKSIWQSADVQIPSSADIGDRLKAVKEIVQNLEPRWRLPLALYFTSLIGQVSFIEERGVAIHNLFFEIFQSIFPDGQRALRPYDIKIIAPDTMPEMKQVKELVREMYKYHALGNALDRVATAEASIRDLHFDTVFSEDGRPFVLADRNELLDRTGQSLLTKIRSVQYLCEKVISAIS</sequence>
<name>A0A5N6XXL4_9EURO</name>
<evidence type="ECO:0000313" key="3">
    <source>
        <dbReference type="EMBL" id="KAE8337894.1"/>
    </source>
</evidence>
<dbReference type="Pfam" id="PF24494">
    <property type="entry name" value="DUF7587"/>
    <property type="match status" value="1"/>
</dbReference>
<feature type="domain" description="DUF7587" evidence="2">
    <location>
        <begin position="41"/>
        <end position="199"/>
    </location>
</feature>
<evidence type="ECO:0000259" key="2">
    <source>
        <dbReference type="Pfam" id="PF24494"/>
    </source>
</evidence>
<dbReference type="Proteomes" id="UP000325558">
    <property type="component" value="Unassembled WGS sequence"/>
</dbReference>